<reference evidence="5" key="1">
    <citation type="submission" date="2024-02" db="UniProtKB">
        <authorList>
            <consortium name="WormBaseParasite"/>
        </authorList>
    </citation>
    <scope>IDENTIFICATION</scope>
</reference>
<dbReference type="InterPro" id="IPR001304">
    <property type="entry name" value="C-type_lectin-like"/>
</dbReference>
<name>A0AAF3ESN8_9BILA</name>
<dbReference type="Pfam" id="PF00059">
    <property type="entry name" value="Lectin_C"/>
    <property type="match status" value="1"/>
</dbReference>
<dbReference type="InterPro" id="IPR050111">
    <property type="entry name" value="C-type_lectin/snaclec_domain"/>
</dbReference>
<dbReference type="SMART" id="SM00034">
    <property type="entry name" value="CLECT"/>
    <property type="match status" value="2"/>
</dbReference>
<protein>
    <recommendedName>
        <fullName evidence="3">C-type lectin domain-containing protein</fullName>
    </recommendedName>
</protein>
<evidence type="ECO:0000313" key="4">
    <source>
        <dbReference type="Proteomes" id="UP000887575"/>
    </source>
</evidence>
<dbReference type="InterPro" id="IPR016186">
    <property type="entry name" value="C-type_lectin-like/link_sf"/>
</dbReference>
<dbReference type="WBParaSite" id="MBELARI_LOCUS17153">
    <property type="protein sequence ID" value="MBELARI_LOCUS17153"/>
    <property type="gene ID" value="MBELARI_LOCUS17153"/>
</dbReference>
<keyword evidence="1" id="KW-1015">Disulfide bond</keyword>
<feature type="chain" id="PRO_5042008225" description="C-type lectin domain-containing protein" evidence="2">
    <location>
        <begin position="19"/>
        <end position="331"/>
    </location>
</feature>
<dbReference type="AlphaFoldDB" id="A0AAF3ESN8"/>
<evidence type="ECO:0000313" key="5">
    <source>
        <dbReference type="WBParaSite" id="MBELARI_LOCUS17153"/>
    </source>
</evidence>
<evidence type="ECO:0000259" key="3">
    <source>
        <dbReference type="PROSITE" id="PS50041"/>
    </source>
</evidence>
<dbReference type="Gene3D" id="3.10.100.10">
    <property type="entry name" value="Mannose-Binding Protein A, subunit A"/>
    <property type="match status" value="2"/>
</dbReference>
<evidence type="ECO:0000256" key="1">
    <source>
        <dbReference type="ARBA" id="ARBA00023157"/>
    </source>
</evidence>
<organism evidence="4 5">
    <name type="scientific">Mesorhabditis belari</name>
    <dbReference type="NCBI Taxonomy" id="2138241"/>
    <lineage>
        <taxon>Eukaryota</taxon>
        <taxon>Metazoa</taxon>
        <taxon>Ecdysozoa</taxon>
        <taxon>Nematoda</taxon>
        <taxon>Chromadorea</taxon>
        <taxon>Rhabditida</taxon>
        <taxon>Rhabditina</taxon>
        <taxon>Rhabditomorpha</taxon>
        <taxon>Rhabditoidea</taxon>
        <taxon>Rhabditidae</taxon>
        <taxon>Mesorhabditinae</taxon>
        <taxon>Mesorhabditis</taxon>
    </lineage>
</organism>
<dbReference type="SUPFAM" id="SSF56436">
    <property type="entry name" value="C-type lectin-like"/>
    <property type="match status" value="2"/>
</dbReference>
<dbReference type="InterPro" id="IPR018378">
    <property type="entry name" value="C-type_lectin_CS"/>
</dbReference>
<dbReference type="InterPro" id="IPR016187">
    <property type="entry name" value="CTDL_fold"/>
</dbReference>
<dbReference type="PROSITE" id="PS50041">
    <property type="entry name" value="C_TYPE_LECTIN_2"/>
    <property type="match status" value="2"/>
</dbReference>
<feature type="domain" description="C-type lectin" evidence="3">
    <location>
        <begin position="28"/>
        <end position="144"/>
    </location>
</feature>
<dbReference type="PANTHER" id="PTHR22803">
    <property type="entry name" value="MANNOSE, PHOSPHOLIPASE, LECTIN RECEPTOR RELATED"/>
    <property type="match status" value="1"/>
</dbReference>
<dbReference type="CDD" id="cd00037">
    <property type="entry name" value="CLECT"/>
    <property type="match status" value="1"/>
</dbReference>
<evidence type="ECO:0000256" key="2">
    <source>
        <dbReference type="SAM" id="SignalP"/>
    </source>
</evidence>
<keyword evidence="4" id="KW-1185">Reference proteome</keyword>
<keyword evidence="2" id="KW-0732">Signal</keyword>
<dbReference type="Proteomes" id="UP000887575">
    <property type="component" value="Unassembled WGS sequence"/>
</dbReference>
<feature type="signal peptide" evidence="2">
    <location>
        <begin position="1"/>
        <end position="18"/>
    </location>
</feature>
<accession>A0AAF3ESN8</accession>
<sequence length="331" mass="37247">MNYFLKFLFIGFIQHILSCPDGSYPIVNDDECLWAIGDSIPYLPATHWCASLGAMTAKIRNIYENQFIFAMIPLEINAGLTPYIGVERAGNNTWSYADGSPLIYANWATNEPQLTNTSFCAVMNPDTAKWYSADCSTPRPFICTAVQPNTTTTTTTTATTTTTLQTTAHSTPTCSEGWTYYGNTDSCYYLHNFTFDNQDTWKLYDFQIAEGQCQIMGAHLISIHSAGEDAIAYELLMSNVDYIRPVPIENPCAYQWGWIGYYNWGNGEKGQGNWTDGSPVDYIDRTSFPRYHYRMIGNDPSCGIRTWSSATAYAKFARFICKMPAGRKLIE</sequence>
<proteinExistence type="predicted"/>
<dbReference type="PROSITE" id="PS00615">
    <property type="entry name" value="C_TYPE_LECTIN_1"/>
    <property type="match status" value="1"/>
</dbReference>
<feature type="domain" description="C-type lectin" evidence="3">
    <location>
        <begin position="183"/>
        <end position="309"/>
    </location>
</feature>